<protein>
    <submittedName>
        <fullName evidence="1">Uncharacterized protein</fullName>
    </submittedName>
</protein>
<reference evidence="1 2" key="2">
    <citation type="journal article" date="2015" name="Int. J. Syst. Evol. Microbiol.">
        <title>Acinetobacter seifertii sp. nov., a member of the Acinetobacter calcoaceticus-Acinetobacter baumannii complex isolated from human clinical specimens.</title>
        <authorList>
            <person name="Nemec A."/>
            <person name="Krizova L."/>
            <person name="Maixnerova M."/>
            <person name="Sedo O."/>
            <person name="Brisse S."/>
            <person name="Higgins P.G."/>
        </authorList>
    </citation>
    <scope>NUCLEOTIDE SEQUENCE [LARGE SCALE GENOMIC DNA]</scope>
    <source>
        <strain evidence="1 2">NIPH 973</strain>
    </source>
</reference>
<name>N8S6Q7_9GAMM</name>
<dbReference type="Proteomes" id="UP000013065">
    <property type="component" value="Unassembled WGS sequence"/>
</dbReference>
<comment type="caution">
    <text evidence="1">The sequence shown here is derived from an EMBL/GenBank/DDBJ whole genome shotgun (WGS) entry which is preliminary data.</text>
</comment>
<evidence type="ECO:0000313" key="2">
    <source>
        <dbReference type="Proteomes" id="UP000013065"/>
    </source>
</evidence>
<sequence>MITEETPNNSLYLAYFLEENSDEWPIIKP</sequence>
<accession>N8S6Q7</accession>
<dbReference type="HOGENOM" id="CLU_3408445_0_0_6"/>
<gene>
    <name evidence="1" type="ORF">F985_02924</name>
</gene>
<organism evidence="1 2">
    <name type="scientific">Acinetobacter seifertii</name>
    <dbReference type="NCBI Taxonomy" id="1530123"/>
    <lineage>
        <taxon>Bacteria</taxon>
        <taxon>Pseudomonadati</taxon>
        <taxon>Pseudomonadota</taxon>
        <taxon>Gammaproteobacteria</taxon>
        <taxon>Moraxellales</taxon>
        <taxon>Moraxellaceae</taxon>
        <taxon>Acinetobacter</taxon>
        <taxon>Acinetobacter calcoaceticus/baumannii complex</taxon>
    </lineage>
</organism>
<proteinExistence type="predicted"/>
<reference evidence="2" key="1">
    <citation type="submission" date="2013-02" db="EMBL/GenBank/DDBJ databases">
        <title>The Genome Sequence of Acinetobacter sp. NIPH 973.</title>
        <authorList>
            <consortium name="The Broad Institute Genome Sequencing Platform"/>
            <consortium name="The Broad Institute Genome Sequencing Center for Infectious Disease"/>
            <person name="Cerqueira G."/>
            <person name="Feldgarden M."/>
            <person name="Courvalin P."/>
            <person name="Perichon B."/>
            <person name="Grillot-Courvalin C."/>
            <person name="Clermont D."/>
            <person name="Rocha E."/>
            <person name="Yoon E.-J."/>
            <person name="Nemec A."/>
            <person name="Walker B."/>
            <person name="Young S.K."/>
            <person name="Zeng Q."/>
            <person name="Gargeya S."/>
            <person name="Fitzgerald M."/>
            <person name="Haas B."/>
            <person name="Abouelleil A."/>
            <person name="Alvarado L."/>
            <person name="Arachchi H.M."/>
            <person name="Berlin A.M."/>
            <person name="Chapman S.B."/>
            <person name="Dewar J."/>
            <person name="Goldberg J."/>
            <person name="Griggs A."/>
            <person name="Gujja S."/>
            <person name="Hansen M."/>
            <person name="Howarth C."/>
            <person name="Imamovic A."/>
            <person name="Larimer J."/>
            <person name="McCowan C."/>
            <person name="Murphy C."/>
            <person name="Neiman D."/>
            <person name="Pearson M."/>
            <person name="Priest M."/>
            <person name="Roberts A."/>
            <person name="Saif S."/>
            <person name="Shea T."/>
            <person name="Sisk P."/>
            <person name="Sykes S."/>
            <person name="Wortman J."/>
            <person name="Nusbaum C."/>
            <person name="Birren B."/>
        </authorList>
    </citation>
    <scope>NUCLEOTIDE SEQUENCE [LARGE SCALE GENOMIC DNA]</scope>
    <source>
        <strain evidence="2">NIPH 973</strain>
    </source>
</reference>
<dbReference type="AlphaFoldDB" id="N8S6Q7"/>
<evidence type="ECO:0000313" key="1">
    <source>
        <dbReference type="EMBL" id="ENU42037.1"/>
    </source>
</evidence>
<dbReference type="EMBL" id="APOO01000022">
    <property type="protein sequence ID" value="ENU42037.1"/>
    <property type="molecule type" value="Genomic_DNA"/>
</dbReference>